<dbReference type="InterPro" id="IPR020561">
    <property type="entry name" value="PRibGlycinamid_synth_ATP-grasp"/>
</dbReference>
<dbReference type="FunFam" id="3.40.50.20:FF:000006">
    <property type="entry name" value="Phosphoribosylamine--glycine ligase, chloroplastic"/>
    <property type="match status" value="1"/>
</dbReference>
<dbReference type="GO" id="GO:0006164">
    <property type="term" value="P:purine nucleotide biosynthetic process"/>
    <property type="evidence" value="ECO:0007669"/>
    <property type="project" value="UniProtKB-KW"/>
</dbReference>
<organism evidence="11 12">
    <name type="scientific">Astyanax mexicanus</name>
    <name type="common">Blind cave fish</name>
    <name type="synonym">Astyanax fasciatus mexicanus</name>
    <dbReference type="NCBI Taxonomy" id="7994"/>
    <lineage>
        <taxon>Eukaryota</taxon>
        <taxon>Metazoa</taxon>
        <taxon>Chordata</taxon>
        <taxon>Craniata</taxon>
        <taxon>Vertebrata</taxon>
        <taxon>Euteleostomi</taxon>
        <taxon>Actinopterygii</taxon>
        <taxon>Neopterygii</taxon>
        <taxon>Teleostei</taxon>
        <taxon>Ostariophysi</taxon>
        <taxon>Characiformes</taxon>
        <taxon>Characoidei</taxon>
        <taxon>Acestrorhamphidae</taxon>
        <taxon>Acestrorhamphinae</taxon>
        <taxon>Astyanax</taxon>
    </lineage>
</organism>
<evidence type="ECO:0000256" key="1">
    <source>
        <dbReference type="ARBA" id="ARBA00005174"/>
    </source>
</evidence>
<dbReference type="GO" id="GO:0009113">
    <property type="term" value="P:purine nucleobase biosynthetic process"/>
    <property type="evidence" value="ECO:0007669"/>
    <property type="project" value="InterPro"/>
</dbReference>
<dbReference type="Gene3D" id="3.40.50.20">
    <property type="match status" value="1"/>
</dbReference>
<sequence>MAEHVLVIGSGGREHALAWKLAQSPHVQKVLVAPGNAGTADCGKICNSAVSVSNHSILAQFCKDHNVGLVVVGPEVPLAAGKKAFFLTSQDKIIDLHKPAMAYKTISKTSKTDITLLCRADFPALVVKASGLAAGKGVIVAKDKDEACQAVLDIMKDKTFGTAGDTVVVEELLEGEEVSVSVSEEMLQQIRTTVLQKTVDGMKEDGIPYVGVLYAGLMLTDQGPKVLEFNCRFGDPECQVSVYTHHSFIMQLCRS</sequence>
<keyword evidence="7" id="KW-0067">ATP-binding</keyword>
<comment type="pathway">
    <text evidence="1">Purine metabolism; IMP biosynthesis via de novo pathway; N(1)-(5-phospho-D-ribosyl)glycinamide from 5-phospho-alpha-D-ribose 1-diphosphate: step 2/2.</text>
</comment>
<dbReference type="AlphaFoldDB" id="A0A8B9GV14"/>
<evidence type="ECO:0000313" key="12">
    <source>
        <dbReference type="Proteomes" id="UP000694621"/>
    </source>
</evidence>
<feature type="domain" description="Phosphoribosylglycinamide synthetase ATP-grasp (A)" evidence="9">
    <location>
        <begin position="99"/>
        <end position="181"/>
    </location>
</feature>
<reference evidence="11" key="1">
    <citation type="submission" date="2025-08" db="UniProtKB">
        <authorList>
            <consortium name="Ensembl"/>
        </authorList>
    </citation>
    <scope>IDENTIFICATION</scope>
</reference>
<dbReference type="Pfam" id="PF02844">
    <property type="entry name" value="GARS_N"/>
    <property type="match status" value="1"/>
</dbReference>
<dbReference type="FunFam" id="3.30.1490.20:FF:000006">
    <property type="entry name" value="phosphoribosylamine--glycine ligase, chloroplastic-like"/>
    <property type="match status" value="1"/>
</dbReference>
<keyword evidence="4" id="KW-0479">Metal-binding</keyword>
<dbReference type="PANTHER" id="PTHR43472">
    <property type="entry name" value="PHOSPHORIBOSYLAMINE--GLYCINE LIGASE"/>
    <property type="match status" value="1"/>
</dbReference>
<dbReference type="Proteomes" id="UP000694621">
    <property type="component" value="Unplaced"/>
</dbReference>
<dbReference type="InterPro" id="IPR016185">
    <property type="entry name" value="PreATP-grasp_dom_sf"/>
</dbReference>
<dbReference type="SMART" id="SM01209">
    <property type="entry name" value="GARS_A"/>
    <property type="match status" value="1"/>
</dbReference>
<dbReference type="GO" id="GO:0004637">
    <property type="term" value="F:phosphoribosylamine-glycine ligase activity"/>
    <property type="evidence" value="ECO:0007669"/>
    <property type="project" value="UniProtKB-EC"/>
</dbReference>
<dbReference type="Gene3D" id="3.30.1490.20">
    <property type="entry name" value="ATP-grasp fold, A domain"/>
    <property type="match status" value="1"/>
</dbReference>
<evidence type="ECO:0000256" key="6">
    <source>
        <dbReference type="ARBA" id="ARBA00022755"/>
    </source>
</evidence>
<evidence type="ECO:0000256" key="7">
    <source>
        <dbReference type="ARBA" id="ARBA00022840"/>
    </source>
</evidence>
<name>A0A8B9GV14_ASTMX</name>
<accession>A0A8B9GV14</accession>
<dbReference type="Gene3D" id="3.30.470.20">
    <property type="entry name" value="ATP-grasp fold, B domain"/>
    <property type="match status" value="1"/>
</dbReference>
<evidence type="ECO:0000256" key="2">
    <source>
        <dbReference type="ARBA" id="ARBA00013255"/>
    </source>
</evidence>
<dbReference type="EC" id="6.3.4.13" evidence="2"/>
<dbReference type="InterPro" id="IPR020559">
    <property type="entry name" value="PRibGlycinamide_synth_CS"/>
</dbReference>
<proteinExistence type="predicted"/>
<evidence type="ECO:0000256" key="3">
    <source>
        <dbReference type="ARBA" id="ARBA00022598"/>
    </source>
</evidence>
<dbReference type="GO" id="GO:0046872">
    <property type="term" value="F:metal ion binding"/>
    <property type="evidence" value="ECO:0007669"/>
    <property type="project" value="UniProtKB-KW"/>
</dbReference>
<evidence type="ECO:0000259" key="9">
    <source>
        <dbReference type="Pfam" id="PF01071"/>
    </source>
</evidence>
<dbReference type="InterPro" id="IPR020562">
    <property type="entry name" value="PRibGlycinamide_synth_N"/>
</dbReference>
<feature type="domain" description="Phosphoribosylglycinamide synthetase ATP-grasp (A)" evidence="9">
    <location>
        <begin position="182"/>
        <end position="238"/>
    </location>
</feature>
<dbReference type="SUPFAM" id="SSF56059">
    <property type="entry name" value="Glutathione synthetase ATP-binding domain-like"/>
    <property type="match status" value="1"/>
</dbReference>
<feature type="domain" description="Phosphoribosylglycinamide synthetase N-terminal" evidence="10">
    <location>
        <begin position="4"/>
        <end position="86"/>
    </location>
</feature>
<protein>
    <recommendedName>
        <fullName evidence="2">phosphoribosylamine--glycine ligase</fullName>
        <ecNumber evidence="2">6.3.4.13</ecNumber>
    </recommendedName>
</protein>
<dbReference type="GO" id="GO:0005524">
    <property type="term" value="F:ATP binding"/>
    <property type="evidence" value="ECO:0007669"/>
    <property type="project" value="UniProtKB-KW"/>
</dbReference>
<dbReference type="Ensembl" id="ENSAMXT00005002378.1">
    <property type="protein sequence ID" value="ENSAMXP00005002147.1"/>
    <property type="gene ID" value="ENSAMXG00005001165.1"/>
</dbReference>
<dbReference type="PANTHER" id="PTHR43472:SF1">
    <property type="entry name" value="PHOSPHORIBOSYLAMINE--GLYCINE LIGASE, CHLOROPLASTIC"/>
    <property type="match status" value="1"/>
</dbReference>
<keyword evidence="5" id="KW-0547">Nucleotide-binding</keyword>
<dbReference type="InterPro" id="IPR000115">
    <property type="entry name" value="PRibGlycinamide_synth"/>
</dbReference>
<keyword evidence="8" id="KW-0464">Manganese</keyword>
<dbReference type="InterPro" id="IPR013815">
    <property type="entry name" value="ATP_grasp_subdomain_1"/>
</dbReference>
<keyword evidence="3" id="KW-0436">Ligase</keyword>
<evidence type="ECO:0000256" key="8">
    <source>
        <dbReference type="ARBA" id="ARBA00023211"/>
    </source>
</evidence>
<dbReference type="Pfam" id="PF01071">
    <property type="entry name" value="GARS_A"/>
    <property type="match status" value="2"/>
</dbReference>
<dbReference type="PROSITE" id="PS00184">
    <property type="entry name" value="GARS"/>
    <property type="match status" value="1"/>
</dbReference>
<dbReference type="SUPFAM" id="SSF52440">
    <property type="entry name" value="PreATP-grasp domain"/>
    <property type="match status" value="1"/>
</dbReference>
<evidence type="ECO:0000256" key="4">
    <source>
        <dbReference type="ARBA" id="ARBA00022723"/>
    </source>
</evidence>
<evidence type="ECO:0000313" key="11">
    <source>
        <dbReference type="Ensembl" id="ENSAMXP00005002147.1"/>
    </source>
</evidence>
<evidence type="ECO:0000256" key="5">
    <source>
        <dbReference type="ARBA" id="ARBA00022741"/>
    </source>
</evidence>
<evidence type="ECO:0000259" key="10">
    <source>
        <dbReference type="Pfam" id="PF02844"/>
    </source>
</evidence>
<keyword evidence="6" id="KW-0658">Purine biosynthesis</keyword>